<evidence type="ECO:0000313" key="1">
    <source>
        <dbReference type="EMBL" id="KAL0128477.1"/>
    </source>
</evidence>
<proteinExistence type="predicted"/>
<dbReference type="EMBL" id="JADYXP020000003">
    <property type="protein sequence ID" value="KAL0128477.1"/>
    <property type="molecule type" value="Genomic_DNA"/>
</dbReference>
<organism evidence="1 2">
    <name type="scientific">Cardiocondyla obscurior</name>
    <dbReference type="NCBI Taxonomy" id="286306"/>
    <lineage>
        <taxon>Eukaryota</taxon>
        <taxon>Metazoa</taxon>
        <taxon>Ecdysozoa</taxon>
        <taxon>Arthropoda</taxon>
        <taxon>Hexapoda</taxon>
        <taxon>Insecta</taxon>
        <taxon>Pterygota</taxon>
        <taxon>Neoptera</taxon>
        <taxon>Endopterygota</taxon>
        <taxon>Hymenoptera</taxon>
        <taxon>Apocrita</taxon>
        <taxon>Aculeata</taxon>
        <taxon>Formicoidea</taxon>
        <taxon>Formicidae</taxon>
        <taxon>Myrmicinae</taxon>
        <taxon>Cardiocondyla</taxon>
    </lineage>
</organism>
<comment type="caution">
    <text evidence="1">The sequence shown here is derived from an EMBL/GenBank/DDBJ whole genome shotgun (WGS) entry which is preliminary data.</text>
</comment>
<keyword evidence="2" id="KW-1185">Reference proteome</keyword>
<protein>
    <submittedName>
        <fullName evidence="1">Uncharacterized protein</fullName>
    </submittedName>
</protein>
<reference evidence="1 2" key="1">
    <citation type="submission" date="2023-03" db="EMBL/GenBank/DDBJ databases">
        <title>High recombination rates correlate with genetic variation in Cardiocondyla obscurior ants.</title>
        <authorList>
            <person name="Errbii M."/>
        </authorList>
    </citation>
    <scope>NUCLEOTIDE SEQUENCE [LARGE SCALE GENOMIC DNA]</scope>
    <source>
        <strain evidence="1">Alpha-2009</strain>
        <tissue evidence="1">Whole body</tissue>
    </source>
</reference>
<evidence type="ECO:0000313" key="2">
    <source>
        <dbReference type="Proteomes" id="UP001430953"/>
    </source>
</evidence>
<sequence length="88" mass="10162">MEKKYEYLEACKKQKLEKIYYFLLSCLFLSIREAVNKLTKFSTLDVTAVKGTFGSSRHIVCFAHSINLVAKDTINFPNVQKKNNCHVL</sequence>
<name>A0AAW2GMF0_9HYME</name>
<accession>A0AAW2GMF0</accession>
<dbReference type="Proteomes" id="UP001430953">
    <property type="component" value="Unassembled WGS sequence"/>
</dbReference>
<gene>
    <name evidence="1" type="ORF">PUN28_003646</name>
</gene>
<dbReference type="AlphaFoldDB" id="A0AAW2GMF0"/>